<name>A0AAV4PQX6_CAEEX</name>
<dbReference type="AlphaFoldDB" id="A0AAV4PQX6"/>
<keyword evidence="2" id="KW-1185">Reference proteome</keyword>
<organism evidence="1 2">
    <name type="scientific">Caerostris extrusa</name>
    <name type="common">Bark spider</name>
    <name type="synonym">Caerostris bankana</name>
    <dbReference type="NCBI Taxonomy" id="172846"/>
    <lineage>
        <taxon>Eukaryota</taxon>
        <taxon>Metazoa</taxon>
        <taxon>Ecdysozoa</taxon>
        <taxon>Arthropoda</taxon>
        <taxon>Chelicerata</taxon>
        <taxon>Arachnida</taxon>
        <taxon>Araneae</taxon>
        <taxon>Araneomorphae</taxon>
        <taxon>Entelegynae</taxon>
        <taxon>Araneoidea</taxon>
        <taxon>Araneidae</taxon>
        <taxon>Caerostris</taxon>
    </lineage>
</organism>
<accession>A0AAV4PQX6</accession>
<evidence type="ECO:0000313" key="1">
    <source>
        <dbReference type="EMBL" id="GIX98234.1"/>
    </source>
</evidence>
<gene>
    <name evidence="1" type="ORF">CEXT_623171</name>
</gene>
<protein>
    <submittedName>
        <fullName evidence="1">Uncharacterized protein</fullName>
    </submittedName>
</protein>
<dbReference type="Proteomes" id="UP001054945">
    <property type="component" value="Unassembled WGS sequence"/>
</dbReference>
<comment type="caution">
    <text evidence="1">The sequence shown here is derived from an EMBL/GenBank/DDBJ whole genome shotgun (WGS) entry which is preliminary data.</text>
</comment>
<proteinExistence type="predicted"/>
<sequence length="108" mass="11940">MDTRTRSPPTVGGAAAPLSESALALFKMLLVFMDDTSINFDLLLDAVTNALPALETTQDCHMKAELCELIVSDQILTSLEKELMRYIGIKQGKHGSSLSHWEENWICT</sequence>
<dbReference type="EMBL" id="BPLR01004879">
    <property type="protein sequence ID" value="GIX98234.1"/>
    <property type="molecule type" value="Genomic_DNA"/>
</dbReference>
<reference evidence="1 2" key="1">
    <citation type="submission" date="2021-06" db="EMBL/GenBank/DDBJ databases">
        <title>Caerostris extrusa draft genome.</title>
        <authorList>
            <person name="Kono N."/>
            <person name="Arakawa K."/>
        </authorList>
    </citation>
    <scope>NUCLEOTIDE SEQUENCE [LARGE SCALE GENOMIC DNA]</scope>
</reference>
<evidence type="ECO:0000313" key="2">
    <source>
        <dbReference type="Proteomes" id="UP001054945"/>
    </source>
</evidence>